<evidence type="ECO:0000256" key="6">
    <source>
        <dbReference type="SAM" id="Phobius"/>
    </source>
</evidence>
<gene>
    <name evidence="7" type="primary">lptF</name>
    <name evidence="7" type="ORF">FGK63_19400</name>
</gene>
<dbReference type="EMBL" id="VCPD01000010">
    <property type="protein sequence ID" value="TMV03343.1"/>
    <property type="molecule type" value="Genomic_DNA"/>
</dbReference>
<feature type="transmembrane region" description="Helical" evidence="6">
    <location>
        <begin position="339"/>
        <end position="360"/>
    </location>
</feature>
<evidence type="ECO:0000256" key="5">
    <source>
        <dbReference type="ARBA" id="ARBA00023136"/>
    </source>
</evidence>
<keyword evidence="4 6" id="KW-1133">Transmembrane helix</keyword>
<accession>A0ABY2WTS1</accession>
<feature type="transmembrane region" description="Helical" evidence="6">
    <location>
        <begin position="311"/>
        <end position="333"/>
    </location>
</feature>
<keyword evidence="3 6" id="KW-0812">Transmembrane</keyword>
<evidence type="ECO:0000256" key="3">
    <source>
        <dbReference type="ARBA" id="ARBA00022692"/>
    </source>
</evidence>
<dbReference type="InterPro" id="IPR005495">
    <property type="entry name" value="LptG/LptF_permease"/>
</dbReference>
<comment type="subcellular location">
    <subcellularLocation>
        <location evidence="1">Cell membrane</location>
        <topology evidence="1">Multi-pass membrane protein</topology>
    </subcellularLocation>
</comment>
<reference evidence="7 8" key="1">
    <citation type="submission" date="2019-05" db="EMBL/GenBank/DDBJ databases">
        <title>Ruegeria sp. nov., isolated from tidal flat.</title>
        <authorList>
            <person name="Kim W."/>
        </authorList>
    </citation>
    <scope>NUCLEOTIDE SEQUENCE [LARGE SCALE GENOMIC DNA]</scope>
    <source>
        <strain evidence="7 8">CAU 1488</strain>
    </source>
</reference>
<name>A0ABY2WTS1_9RHOB</name>
<dbReference type="RefSeq" id="WP_138845393.1">
    <property type="nucleotide sequence ID" value="NZ_VCPD01000010.1"/>
</dbReference>
<evidence type="ECO:0000256" key="1">
    <source>
        <dbReference type="ARBA" id="ARBA00004651"/>
    </source>
</evidence>
<dbReference type="Pfam" id="PF03739">
    <property type="entry name" value="LptF_LptG"/>
    <property type="match status" value="1"/>
</dbReference>
<organism evidence="7 8">
    <name type="scientific">Ruegeria sediminis</name>
    <dbReference type="NCBI Taxonomy" id="2583820"/>
    <lineage>
        <taxon>Bacteria</taxon>
        <taxon>Pseudomonadati</taxon>
        <taxon>Pseudomonadota</taxon>
        <taxon>Alphaproteobacteria</taxon>
        <taxon>Rhodobacterales</taxon>
        <taxon>Roseobacteraceae</taxon>
        <taxon>Ruegeria</taxon>
    </lineage>
</organism>
<keyword evidence="8" id="KW-1185">Reference proteome</keyword>
<dbReference type="PANTHER" id="PTHR33529:SF6">
    <property type="entry name" value="YJGP_YJGQ FAMILY PERMEASE"/>
    <property type="match status" value="1"/>
</dbReference>
<proteinExistence type="predicted"/>
<dbReference type="Proteomes" id="UP001193035">
    <property type="component" value="Unassembled WGS sequence"/>
</dbReference>
<feature type="transmembrane region" description="Helical" evidence="6">
    <location>
        <begin position="280"/>
        <end position="299"/>
    </location>
</feature>
<evidence type="ECO:0000313" key="8">
    <source>
        <dbReference type="Proteomes" id="UP001193035"/>
    </source>
</evidence>
<evidence type="ECO:0000313" key="7">
    <source>
        <dbReference type="EMBL" id="TMV03343.1"/>
    </source>
</evidence>
<protein>
    <submittedName>
        <fullName evidence="7">LPS export ABC transporter permease LptF</fullName>
    </submittedName>
</protein>
<feature type="transmembrane region" description="Helical" evidence="6">
    <location>
        <begin position="99"/>
        <end position="121"/>
    </location>
</feature>
<keyword evidence="2" id="KW-1003">Cell membrane</keyword>
<dbReference type="NCBIfam" id="TIGR04407">
    <property type="entry name" value="LptF_YjgP"/>
    <property type="match status" value="1"/>
</dbReference>
<keyword evidence="5 6" id="KW-0472">Membrane</keyword>
<feature type="transmembrane region" description="Helical" evidence="6">
    <location>
        <begin position="12"/>
        <end position="30"/>
    </location>
</feature>
<dbReference type="PANTHER" id="PTHR33529">
    <property type="entry name" value="SLR0882 PROTEIN-RELATED"/>
    <property type="match status" value="1"/>
</dbReference>
<comment type="caution">
    <text evidence="7">The sequence shown here is derived from an EMBL/GenBank/DDBJ whole genome shotgun (WGS) entry which is preliminary data.</text>
</comment>
<evidence type="ECO:0000256" key="4">
    <source>
        <dbReference type="ARBA" id="ARBA00022989"/>
    </source>
</evidence>
<sequence>MSRFDGYFLRQLLLLFGFFTLVLVGVFWITRSVSLFDRVISGGQSAMVFLEFTALTLPTLIRTVMPMAVFAAAVYATNRLNRESELTVMLATGSSPWKLARPVFTFGLIAGLMMAAISVYLRPTAVAQLEQRQQEVAGDVTAQLLNEGEFLHPADGVTVYIGRIDRDGTLHDVFVSDRRDPDLPVTYSGSRAFLVGGETGINLVMLEGVALRYDIAARTLSSTQFEDASYDISSLTSGSGLYERSIGAIPTMELITDRASITDTERFTEGDLIEELHQRFSWIAISVAVALVGFSTLMLGGFSRFGLWPQILGAFTILVFLEGVRGLVSPVVIARPETWWLLYLPAILGGLVSCLFLAVSGRPLLRRRTRAQAQPAAA</sequence>
<feature type="transmembrane region" description="Helical" evidence="6">
    <location>
        <begin position="59"/>
        <end position="78"/>
    </location>
</feature>
<evidence type="ECO:0000256" key="2">
    <source>
        <dbReference type="ARBA" id="ARBA00022475"/>
    </source>
</evidence>
<dbReference type="InterPro" id="IPR030922">
    <property type="entry name" value="LptF"/>
</dbReference>